<feature type="transmembrane region" description="Helical" evidence="4">
    <location>
        <begin position="52"/>
        <end position="75"/>
    </location>
</feature>
<feature type="compositionally biased region" description="Basic and acidic residues" evidence="3">
    <location>
        <begin position="527"/>
        <end position="540"/>
    </location>
</feature>
<feature type="region of interest" description="Disordered" evidence="3">
    <location>
        <begin position="502"/>
        <end position="540"/>
    </location>
</feature>
<dbReference type="GO" id="GO:0006508">
    <property type="term" value="P:proteolysis"/>
    <property type="evidence" value="ECO:0007669"/>
    <property type="project" value="UniProtKB-KW"/>
</dbReference>
<evidence type="ECO:0000256" key="3">
    <source>
        <dbReference type="SAM" id="MobiDB-lite"/>
    </source>
</evidence>
<feature type="transmembrane region" description="Helical" evidence="4">
    <location>
        <begin position="164"/>
        <end position="184"/>
    </location>
</feature>
<keyword evidence="4" id="KW-0472">Membrane</keyword>
<dbReference type="SUPFAM" id="SSF50494">
    <property type="entry name" value="Trypsin-like serine proteases"/>
    <property type="match status" value="1"/>
</dbReference>
<proteinExistence type="predicted"/>
<keyword evidence="1" id="KW-0645">Protease</keyword>
<keyword evidence="4" id="KW-0812">Transmembrane</keyword>
<evidence type="ECO:0000313" key="5">
    <source>
        <dbReference type="EMBL" id="QJI53804.1"/>
    </source>
</evidence>
<accession>A0A6M3YS91</accession>
<organism evidence="5">
    <name type="scientific">Solemoviridae sp</name>
    <dbReference type="NCBI Taxonomy" id="2715208"/>
    <lineage>
        <taxon>Viruses</taxon>
        <taxon>Riboviria</taxon>
        <taxon>Orthornavirae</taxon>
        <taxon>Pisuviricota</taxon>
        <taxon>Pisoniviricetes</taxon>
        <taxon>Sobelivirales</taxon>
        <taxon>Solemoviridae</taxon>
    </lineage>
</organism>
<protein>
    <submittedName>
        <fullName evidence="5">Uncharacterized protein</fullName>
    </submittedName>
</protein>
<evidence type="ECO:0000256" key="1">
    <source>
        <dbReference type="ARBA" id="ARBA00022670"/>
    </source>
</evidence>
<dbReference type="GO" id="GO:0008233">
    <property type="term" value="F:peptidase activity"/>
    <property type="evidence" value="ECO:0007669"/>
    <property type="project" value="UniProtKB-KW"/>
</dbReference>
<sequence>MEGINQVRDFVEPRVTLAWAQSLGPACLAIWKVAEIVFAISLVVARFACEHYLVTLCVVGYLRPAWLLICAGFLWRLKGLGDWSLGGALSWFTTGADSDDPSSTSAAQTIVKALARECVPEVREVLVERLVEVPTEKIIEKLIEVPIFMGPGPSIVEELKEMSFWSFVMVYAVCVTILLLFMILKPKRVVRVCEHGFVVEKAVAGSELMNAPAPDFIGTVYTESAGVKSRQGVFFRVADHLYLVKHTILGADKVWLKYKNEVILLEGVLEDIDLDFARVRYAPFSGWQMGSGKFVKRSAPTFAQVHNGDVLTMGEVKAAPTVGYVTYSGSTLPGFSGAPYYVGKQIVGIHMGAGAVNLGLDGAHVASLIAGVFKAEGGAFTTDPEELYKEMMQKGDEMEYRIMANGAYQVRMGGHYRTYDEETFDRISGRVAKRSSGVAYDAEAAGASFTYQDSENYQEPAATVMEAAGPSSIEPHLSVLLMSMQETLQTVSNRLASLEKVSTNGPERIPVRPSLASQSIQPSPEISWRDTEEAKALKAKAAEAQRNWDLFQKSHSGTKSSE</sequence>
<name>A0A6M3YS91_9VIRU</name>
<dbReference type="EMBL" id="MT138161">
    <property type="protein sequence ID" value="QJI53804.1"/>
    <property type="molecule type" value="Genomic_RNA"/>
</dbReference>
<dbReference type="InterPro" id="IPR043504">
    <property type="entry name" value="Peptidase_S1_PA_chymotrypsin"/>
</dbReference>
<keyword evidence="4" id="KW-1133">Transmembrane helix</keyword>
<evidence type="ECO:0000256" key="2">
    <source>
        <dbReference type="ARBA" id="ARBA00022801"/>
    </source>
</evidence>
<reference evidence="5" key="1">
    <citation type="submission" date="2020-01" db="EMBL/GenBank/DDBJ databases">
        <title>Viral genomes from wild and zoo birds in China.</title>
        <authorList>
            <person name="Lu J."/>
            <person name="Shan T."/>
            <person name="Yang S."/>
            <person name="Zhang W."/>
        </authorList>
    </citation>
    <scope>NUCLEOTIDE SEQUENCE</scope>
    <source>
        <strain evidence="5">Ytb135shi04</strain>
    </source>
</reference>
<evidence type="ECO:0000256" key="4">
    <source>
        <dbReference type="SAM" id="Phobius"/>
    </source>
</evidence>
<feature type="compositionally biased region" description="Polar residues" evidence="3">
    <location>
        <begin position="515"/>
        <end position="524"/>
    </location>
</feature>
<dbReference type="InterPro" id="IPR009003">
    <property type="entry name" value="Peptidase_S1_PA"/>
</dbReference>
<keyword evidence="2" id="KW-0378">Hydrolase</keyword>
<dbReference type="Gene3D" id="2.40.10.10">
    <property type="entry name" value="Trypsin-like serine proteases"/>
    <property type="match status" value="1"/>
</dbReference>